<comment type="caution">
    <text evidence="2">The sequence shown here is derived from an EMBL/GenBank/DDBJ whole genome shotgun (WGS) entry which is preliminary data.</text>
</comment>
<organism evidence="2 3">
    <name type="scientific">Rheinheimera riviphila</name>
    <dbReference type="NCBI Taxonomy" id="1834037"/>
    <lineage>
        <taxon>Bacteria</taxon>
        <taxon>Pseudomonadati</taxon>
        <taxon>Pseudomonadota</taxon>
        <taxon>Gammaproteobacteria</taxon>
        <taxon>Chromatiales</taxon>
        <taxon>Chromatiaceae</taxon>
        <taxon>Rheinheimera</taxon>
    </lineage>
</organism>
<evidence type="ECO:0000313" key="2">
    <source>
        <dbReference type="EMBL" id="RVU31976.1"/>
    </source>
</evidence>
<feature type="domain" description="Reverse transcriptase" evidence="1">
    <location>
        <begin position="1"/>
        <end position="285"/>
    </location>
</feature>
<sequence>MSKQSFSEWNLKHTLANRKFKSRSVSKKLIGVGAQLASEGIINKSYEMQHFHTYSINKKPVYCTRNQTDETVLSRLDENIRNIYRIKQKDRQVIVKQIISLLSEEVPKYIYKLDLESFYENIDINNINSKFINDGVLNTESLGVFDIFSSIIKIQNIKGVPRGIGLSASISELAARPLDEKIRKIEGVYYYARYVDDIIIMSTRRIDINSEINTIIPDGMILNRNKTRVVTAKNCFCSTSCQCRVALCRCWSKCSCQPCGCVGKCKTPSACKVRVKSFDFLGYNFEFPELAKNLKNKIKVDISESKYNKIKNRLYITFKQYKTKGNFKRLEDRLKFLTGNYYVDSRKSKVSSMMAGVYYSYIHINKASKYELLDIFLKKLIFSGGSKKILISDSQKEILNKYSFSKGFKNKYKFEFAPSQVNKIKSGWNNG</sequence>
<dbReference type="EMBL" id="SACS01000033">
    <property type="protein sequence ID" value="RVU31976.1"/>
    <property type="molecule type" value="Genomic_DNA"/>
</dbReference>
<dbReference type="AlphaFoldDB" id="A0A437QBS9"/>
<dbReference type="RefSeq" id="WP_127701084.1">
    <property type="nucleotide sequence ID" value="NZ_SACS01000033.1"/>
</dbReference>
<gene>
    <name evidence="2" type="ORF">EOE67_19390</name>
</gene>
<name>A0A437QBS9_9GAMM</name>
<dbReference type="OrthoDB" id="9793236at2"/>
<dbReference type="PROSITE" id="PS50878">
    <property type="entry name" value="RT_POL"/>
    <property type="match status" value="1"/>
</dbReference>
<protein>
    <recommendedName>
        <fullName evidence="1">Reverse transcriptase domain-containing protein</fullName>
    </recommendedName>
</protein>
<dbReference type="InterPro" id="IPR000477">
    <property type="entry name" value="RT_dom"/>
</dbReference>
<dbReference type="NCBIfam" id="NF041747">
    <property type="entry name" value="Drt3a"/>
    <property type="match status" value="1"/>
</dbReference>
<accession>A0A437QBS9</accession>
<evidence type="ECO:0000259" key="1">
    <source>
        <dbReference type="PROSITE" id="PS50878"/>
    </source>
</evidence>
<evidence type="ECO:0000313" key="3">
    <source>
        <dbReference type="Proteomes" id="UP000283077"/>
    </source>
</evidence>
<dbReference type="Proteomes" id="UP000283077">
    <property type="component" value="Unassembled WGS sequence"/>
</dbReference>
<proteinExistence type="predicted"/>
<reference evidence="2 3" key="1">
    <citation type="submission" date="2019-01" db="EMBL/GenBank/DDBJ databases">
        <authorList>
            <person name="Chen W.-M."/>
        </authorList>
    </citation>
    <scope>NUCLEOTIDE SEQUENCE [LARGE SCALE GENOMIC DNA]</scope>
    <source>
        <strain evidence="2 3">KYPC3</strain>
    </source>
</reference>
<dbReference type="Pfam" id="PF00078">
    <property type="entry name" value="RVT_1"/>
    <property type="match status" value="1"/>
</dbReference>
<keyword evidence="3" id="KW-1185">Reference proteome</keyword>